<dbReference type="PANTHER" id="PTHR42939">
    <property type="entry name" value="ABC TRANSPORTER ATP-BINDING PROTEIN ALBC-RELATED"/>
    <property type="match status" value="1"/>
</dbReference>
<dbReference type="PANTHER" id="PTHR42939:SF1">
    <property type="entry name" value="ABC TRANSPORTER ATP-BINDING PROTEIN ALBC-RELATED"/>
    <property type="match status" value="1"/>
</dbReference>
<protein>
    <submittedName>
        <fullName evidence="5">ATP-binding cassette domain-containing protein</fullName>
    </submittedName>
</protein>
<dbReference type="RefSeq" id="WP_125599173.1">
    <property type="nucleotide sequence ID" value="NZ_JBHSSM010000029.1"/>
</dbReference>
<reference evidence="6" key="1">
    <citation type="journal article" date="2019" name="Int. J. Syst. Evol. Microbiol.">
        <title>The Global Catalogue of Microorganisms (GCM) 10K type strain sequencing project: providing services to taxonomists for standard genome sequencing and annotation.</title>
        <authorList>
            <consortium name="The Broad Institute Genomics Platform"/>
            <consortium name="The Broad Institute Genome Sequencing Center for Infectious Disease"/>
            <person name="Wu L."/>
            <person name="Ma J."/>
        </authorList>
    </citation>
    <scope>NUCLEOTIDE SEQUENCE [LARGE SCALE GENOMIC DNA]</scope>
    <source>
        <strain evidence="6">CCM 8897</strain>
    </source>
</reference>
<comment type="caution">
    <text evidence="5">The sequence shown here is derived from an EMBL/GenBank/DDBJ whole genome shotgun (WGS) entry which is preliminary data.</text>
</comment>
<evidence type="ECO:0000313" key="5">
    <source>
        <dbReference type="EMBL" id="MFC6316301.1"/>
    </source>
</evidence>
<keyword evidence="2" id="KW-0547">Nucleotide-binding</keyword>
<keyword evidence="6" id="KW-1185">Reference proteome</keyword>
<gene>
    <name evidence="5" type="ORF">ACFQHW_12080</name>
</gene>
<feature type="domain" description="ABC transporter" evidence="4">
    <location>
        <begin position="2"/>
        <end position="202"/>
    </location>
</feature>
<name>A0ABW1URK1_9LACO</name>
<evidence type="ECO:0000256" key="2">
    <source>
        <dbReference type="ARBA" id="ARBA00022741"/>
    </source>
</evidence>
<dbReference type="InterPro" id="IPR051782">
    <property type="entry name" value="ABC_Transporter_VariousFunc"/>
</dbReference>
<organism evidence="5 6">
    <name type="scientific">Lapidilactobacillus achengensis</name>
    <dbReference type="NCBI Taxonomy" id="2486000"/>
    <lineage>
        <taxon>Bacteria</taxon>
        <taxon>Bacillati</taxon>
        <taxon>Bacillota</taxon>
        <taxon>Bacilli</taxon>
        <taxon>Lactobacillales</taxon>
        <taxon>Lactobacillaceae</taxon>
        <taxon>Lapidilactobacillus</taxon>
    </lineage>
</organism>
<dbReference type="SUPFAM" id="SSF52540">
    <property type="entry name" value="P-loop containing nucleoside triphosphate hydrolases"/>
    <property type="match status" value="1"/>
</dbReference>
<dbReference type="Pfam" id="PF00005">
    <property type="entry name" value="ABC_tran"/>
    <property type="match status" value="1"/>
</dbReference>
<dbReference type="InterPro" id="IPR017871">
    <property type="entry name" value="ABC_transporter-like_CS"/>
</dbReference>
<dbReference type="CDD" id="cd03230">
    <property type="entry name" value="ABC_DR_subfamily_A"/>
    <property type="match status" value="1"/>
</dbReference>
<dbReference type="EMBL" id="JBHSSM010000029">
    <property type="protein sequence ID" value="MFC6316301.1"/>
    <property type="molecule type" value="Genomic_DNA"/>
</dbReference>
<dbReference type="InterPro" id="IPR003593">
    <property type="entry name" value="AAA+_ATPase"/>
</dbReference>
<dbReference type="InterPro" id="IPR027417">
    <property type="entry name" value="P-loop_NTPase"/>
</dbReference>
<proteinExistence type="predicted"/>
<dbReference type="Proteomes" id="UP001596310">
    <property type="component" value="Unassembled WGS sequence"/>
</dbReference>
<evidence type="ECO:0000259" key="4">
    <source>
        <dbReference type="PROSITE" id="PS50893"/>
    </source>
</evidence>
<dbReference type="GO" id="GO:0005524">
    <property type="term" value="F:ATP binding"/>
    <property type="evidence" value="ECO:0007669"/>
    <property type="project" value="UniProtKB-KW"/>
</dbReference>
<evidence type="ECO:0000256" key="3">
    <source>
        <dbReference type="ARBA" id="ARBA00022840"/>
    </source>
</evidence>
<keyword evidence="3 5" id="KW-0067">ATP-binding</keyword>
<sequence length="202" mass="22004">MLQIDGIAMRFKEKQVITNASLTLQPGEVAHISGANGSGKSTLFKIIVGLLVPTAGSVVKGDADVFGALIENPGFFEFETLARNLKFLAELRGTYNLPWVKELSQILRLDLDNKDKMGKFSVGMRQKAGIIQAVMEDQSIILLDEPTRGLDEPSLAGFSDLIAKLADQGKSVLIASHDIIPSVQYQRMYLLEDGLLVASNEN</sequence>
<dbReference type="PROSITE" id="PS00211">
    <property type="entry name" value="ABC_TRANSPORTER_1"/>
    <property type="match status" value="1"/>
</dbReference>
<keyword evidence="1" id="KW-0813">Transport</keyword>
<dbReference type="Gene3D" id="3.40.50.300">
    <property type="entry name" value="P-loop containing nucleotide triphosphate hydrolases"/>
    <property type="match status" value="1"/>
</dbReference>
<dbReference type="InterPro" id="IPR003439">
    <property type="entry name" value="ABC_transporter-like_ATP-bd"/>
</dbReference>
<evidence type="ECO:0000313" key="6">
    <source>
        <dbReference type="Proteomes" id="UP001596310"/>
    </source>
</evidence>
<dbReference type="PROSITE" id="PS50893">
    <property type="entry name" value="ABC_TRANSPORTER_2"/>
    <property type="match status" value="1"/>
</dbReference>
<dbReference type="SMART" id="SM00382">
    <property type="entry name" value="AAA"/>
    <property type="match status" value="1"/>
</dbReference>
<accession>A0ABW1URK1</accession>
<evidence type="ECO:0000256" key="1">
    <source>
        <dbReference type="ARBA" id="ARBA00022448"/>
    </source>
</evidence>